<feature type="compositionally biased region" description="Basic and acidic residues" evidence="1">
    <location>
        <begin position="178"/>
        <end position="193"/>
    </location>
</feature>
<feature type="compositionally biased region" description="Basic and acidic residues" evidence="1">
    <location>
        <begin position="274"/>
        <end position="287"/>
    </location>
</feature>
<protein>
    <submittedName>
        <fullName evidence="2">Uncharacterized protein</fullName>
    </submittedName>
</protein>
<feature type="compositionally biased region" description="Acidic residues" evidence="1">
    <location>
        <begin position="194"/>
        <end position="216"/>
    </location>
</feature>
<evidence type="ECO:0000313" key="2">
    <source>
        <dbReference type="EMBL" id="GEU60779.1"/>
    </source>
</evidence>
<feature type="compositionally biased region" description="Basic and acidic residues" evidence="1">
    <location>
        <begin position="322"/>
        <end position="336"/>
    </location>
</feature>
<proteinExistence type="predicted"/>
<reference evidence="2" key="1">
    <citation type="journal article" date="2019" name="Sci. Rep.">
        <title>Draft genome of Tanacetum cinerariifolium, the natural source of mosquito coil.</title>
        <authorList>
            <person name="Yamashiro T."/>
            <person name="Shiraishi A."/>
            <person name="Satake H."/>
            <person name="Nakayama K."/>
        </authorList>
    </citation>
    <scope>NUCLEOTIDE SEQUENCE</scope>
</reference>
<accession>A0A6L2LI94</accession>
<dbReference type="AlphaFoldDB" id="A0A6L2LI94"/>
<comment type="caution">
    <text evidence="2">The sequence shown here is derived from an EMBL/GenBank/DDBJ whole genome shotgun (WGS) entry which is preliminary data.</text>
</comment>
<feature type="region of interest" description="Disordered" evidence="1">
    <location>
        <begin position="311"/>
        <end position="367"/>
    </location>
</feature>
<feature type="region of interest" description="Disordered" evidence="1">
    <location>
        <begin position="178"/>
        <end position="287"/>
    </location>
</feature>
<name>A0A6L2LI94_TANCI</name>
<evidence type="ECO:0000256" key="1">
    <source>
        <dbReference type="SAM" id="MobiDB-lite"/>
    </source>
</evidence>
<feature type="compositionally biased region" description="Acidic residues" evidence="1">
    <location>
        <begin position="235"/>
        <end position="244"/>
    </location>
</feature>
<feature type="region of interest" description="Disordered" evidence="1">
    <location>
        <begin position="64"/>
        <end position="113"/>
    </location>
</feature>
<dbReference type="EMBL" id="BKCJ010004393">
    <property type="protein sequence ID" value="GEU60779.1"/>
    <property type="molecule type" value="Genomic_DNA"/>
</dbReference>
<gene>
    <name evidence="2" type="ORF">Tci_032757</name>
</gene>
<sequence>MLQICPRIPNQPFDELPFEEEILAFLRELGHSEEIKMITDVNINKLHQPWRPFAAVINKCLSGAEPPKTKSSVRKKQSSSDTIVPPPTTKDKRLKTSAKVDKPVKEKQPAKSSNAKGLIVLSEVAITKAEHMKLATKKSLTQTHISHASGSGVDEGTGIIPGVLDVPTYEYDDEEISWKLSEDDDDEVKKSEHDDDVDDQSYDDDDDQNDDDDNEQTDSNNDGDNFIHPKFSTHDDEDKEEESFDPIVQTPSHDENTDDEDNDKDSYGMNIGGDKIDNEGANKEDEANKLYIDVNIILEYDKDKDEKPFVGSNWGSKKRRAGKEPELTSAPKEKTSKTFGKSTEGSKSHCKSASEFAPAEEPMHTTQDLEEPIPQEFKTAFVMNRFKVDTLTPELLAGPTYELMKGSCKSLVELEFFLKEVYKATTNPIDWHNPEGQQYLHDLLKPLPLIPSSWGRRVIHFNNFINNDLEYLRGDVSSKKYTTSVTKSKAADNGHIKWIKVLFYGFAFNRESAQDVYSKRRIIAVTELQIVKWHNHKHLDWITILRDDNKLYKFKEGYFKRLRIQDIEDMLLLLVQGKLTNLTVDERFAFNVSL</sequence>
<feature type="compositionally biased region" description="Basic and acidic residues" evidence="1">
    <location>
        <begin position="98"/>
        <end position="109"/>
    </location>
</feature>
<organism evidence="2">
    <name type="scientific">Tanacetum cinerariifolium</name>
    <name type="common">Dalmatian daisy</name>
    <name type="synonym">Chrysanthemum cinerariifolium</name>
    <dbReference type="NCBI Taxonomy" id="118510"/>
    <lineage>
        <taxon>Eukaryota</taxon>
        <taxon>Viridiplantae</taxon>
        <taxon>Streptophyta</taxon>
        <taxon>Embryophyta</taxon>
        <taxon>Tracheophyta</taxon>
        <taxon>Spermatophyta</taxon>
        <taxon>Magnoliopsida</taxon>
        <taxon>eudicotyledons</taxon>
        <taxon>Gunneridae</taxon>
        <taxon>Pentapetalae</taxon>
        <taxon>asterids</taxon>
        <taxon>campanulids</taxon>
        <taxon>Asterales</taxon>
        <taxon>Asteraceae</taxon>
        <taxon>Asteroideae</taxon>
        <taxon>Anthemideae</taxon>
        <taxon>Anthemidinae</taxon>
        <taxon>Tanacetum</taxon>
    </lineage>
</organism>